<evidence type="ECO:0000313" key="1">
    <source>
        <dbReference type="EMBL" id="TYP70374.1"/>
    </source>
</evidence>
<sequence length="59" mass="6977">MELDEFHGDRPIRTIAKFIAQTSDPVYLGNEIKTILDSIYRSDKKNPQALFNLRYIYEK</sequence>
<reference evidence="1 2" key="1">
    <citation type="submission" date="2019-07" db="EMBL/GenBank/DDBJ databases">
        <title>Genomic Encyclopedia of Archaeal and Bacterial Type Strains, Phase II (KMG-II): from individual species to whole genera.</title>
        <authorList>
            <person name="Goeker M."/>
        </authorList>
    </citation>
    <scope>NUCLEOTIDE SEQUENCE [LARGE SCALE GENOMIC DNA]</scope>
    <source>
        <strain evidence="1 2">DSM 17527</strain>
    </source>
</reference>
<organism evidence="1 2">
    <name type="scientific">Aquimarina intermedia</name>
    <dbReference type="NCBI Taxonomy" id="350814"/>
    <lineage>
        <taxon>Bacteria</taxon>
        <taxon>Pseudomonadati</taxon>
        <taxon>Bacteroidota</taxon>
        <taxon>Flavobacteriia</taxon>
        <taxon>Flavobacteriales</taxon>
        <taxon>Flavobacteriaceae</taxon>
        <taxon>Aquimarina</taxon>
    </lineage>
</organism>
<comment type="caution">
    <text evidence="1">The sequence shown here is derived from an EMBL/GenBank/DDBJ whole genome shotgun (WGS) entry which is preliminary data.</text>
</comment>
<name>A0A5S5BTU4_9FLAO</name>
<accession>A0A5S5BTU4</accession>
<keyword evidence="2" id="KW-1185">Reference proteome</keyword>
<proteinExistence type="predicted"/>
<gene>
    <name evidence="1" type="ORF">BD809_11338</name>
</gene>
<dbReference type="EMBL" id="VNHU01000013">
    <property type="protein sequence ID" value="TYP70374.1"/>
    <property type="molecule type" value="Genomic_DNA"/>
</dbReference>
<evidence type="ECO:0000313" key="2">
    <source>
        <dbReference type="Proteomes" id="UP000324376"/>
    </source>
</evidence>
<dbReference type="Proteomes" id="UP000324376">
    <property type="component" value="Unassembled WGS sequence"/>
</dbReference>
<protein>
    <submittedName>
        <fullName evidence="1">Uncharacterized protein</fullName>
    </submittedName>
</protein>
<dbReference type="AlphaFoldDB" id="A0A5S5BTU4"/>